<evidence type="ECO:0000256" key="2">
    <source>
        <dbReference type="ARBA" id="ARBA00022553"/>
    </source>
</evidence>
<keyword evidence="1" id="KW-0596">Phosphopantetheine</keyword>
<dbReference type="GO" id="GO:0005737">
    <property type="term" value="C:cytoplasm"/>
    <property type="evidence" value="ECO:0007669"/>
    <property type="project" value="TreeGrafter"/>
</dbReference>
<dbReference type="Pfam" id="PF00668">
    <property type="entry name" value="Condensation"/>
    <property type="match status" value="2"/>
</dbReference>
<evidence type="ECO:0000256" key="1">
    <source>
        <dbReference type="ARBA" id="ARBA00022450"/>
    </source>
</evidence>
<feature type="region of interest" description="Disordered" evidence="4">
    <location>
        <begin position="2094"/>
        <end position="2118"/>
    </location>
</feature>
<dbReference type="Gene3D" id="3.40.50.980">
    <property type="match status" value="2"/>
</dbReference>
<dbReference type="Gene3D" id="3.30.300.30">
    <property type="match status" value="3"/>
</dbReference>
<dbReference type="Gene3D" id="3.30.559.30">
    <property type="entry name" value="Nonribosomal peptide synthetase, condensation domain"/>
    <property type="match status" value="2"/>
</dbReference>
<sequence length="2680" mass="294738">MKPSANNYDELPEICGVCTKDETVSSNIIHLIKQGPTHPDSPIGEAKIGSPSTQSAVSRFNRNKQQQASLLEVIRGHAESRPDHPAICATDGTLSYAQLEQITTRWAIYLQIQGVGPECLIPLMMDHSKWAAVAEIAILKAGGAFVPLDPAQPLARLEDIVQQSNAKIAVSSRSHIDRLSHLVATVIPISDETTTGLPIPSLGTLTPPTLDRTAYVLFTSGSTGRPKGCVVSYKALSDVVHQTPALKIGPVSRVLQFASYTYGMSLIEIYCTLSAGATICVPSDDERLNALSSVIQSMQTTWAILTPSTTLSITESVDRLQTLVVAGEALTLDRVHALAAKVELIQAFGLTEWGGICCVSQRITLDSDRQVIGRAPTARLWLVDPNDSNQLAPVGGVAELLVQGPALADGYLGQPEQTAAVFLKDLIWLPPLATDSVLYRSGDLVQYTSNGDLRYISRKDSQVKIRGMRVELAEVEYQIRQAYTQLDQAIVEAAPPKDSNGIPVLVAFLHSANQNELSGQTFLNMIEKIKNFLALTLADYMCPSVYVPLDSVPVTISRKVDRKALKETILTSTRKELERQQSAPTSMVSPQTDAERLTLKLVAEVLRLEPLSFGLGHNFVSLGGDSITAMLLVNRLAKRSYTVTVGALLSPQTLFDIASLLQQRTRAARDEGWQDNLAVNAQLKSHAEINSCITIPRLVHHGPIEQSFSQARMWFLQEMHADSTWLLLPQATRFRGPFQLEALNAALSAVVERQEALRTTFTSRNGVGWQVISPFRPLSLKVVDLNCVSNDELMSRIYQQQNTPMDLTKECWRVTLFQLSPTDHVLSIVIHHIIADGWSFDIFVKSLGRYYNAILQGQSPLDVDAPLAIQYRDFTVWQRHEKTSLHDEQLAYWERQLDGSQPLEFLCDKPRPAMLSGKAGWLPVEVDGSLYRDLQRFCRSYQVTPFSVLLAAFRATHFRLTGACDATIGIPAAARTCTELEDLIGYFGNVQCIRTKVESRDQSFRQLVDQVQSVTTAAFENQDVPFDKIVSRLMKDRDVSRHPLAQVTFILHPQTNFGQLQLDGLQLEQLHLPQVSRLDLEFHLYPVDDCLRGDILYSVDLFNAQTMQGMISVFYDVLREGLREPEIDVGSLPLTNGYGTLNEYGLIYPDPKAPSPVLSIIHMFLDQVAAHPHEIAVRDMKAQLTYSELDQKSSFLAAWLTKQYSLPLETPVGVYAPRSCEGIITNFGIMKAGLAYVPLDVDAPMDRIGTILSCLPACQIVLLGSHQVPPIVSAPGVKFPYIADALGEATAQDVRTFLSPTPITRPTSLACILFTSGTTGKPKGVMMEQYGIVRLAKDPEIVAHVAASKVSSYMLNPVFDASGFDIYPALLNGGTLVCIERQAVWDYTTLEETFVKNSVRRAVMTPAMLSQCLVSAPGIISELDILYVGGDKLSPADVEKARCSRGNPRIFNCYGPTENSVISTRYAVPDDEAGVNGIPIGRAIVDSGAYVMDRNLRLAPIGVLGELVVTGLGLARGYVNPEHDLNRFVSIDIGGRPVRAYRTGDLVRYRPSDRQMEFFGRMDQQVKIRSHRIEPGEIDNIILGDDFITTAVTVVQKRAAHTEPELVSFVTVQDSAQHFAHLEAGIQNGHVDAWRDKADADDHYGGVNTIQPETLGRDFLGWVSMYTGEPIGEAEMSEWLSDTIAAIRRLEPSRVLEIGTGTGMILFNLIGSLKQYFGLDLSSQAVRFVQEAVGWVDGAANKINVQVGTAADLPAVKGAGPLDLAIINSVVQYFPSVLYLRTVILDLINTQDVKCIFLGDIRSYALHREFQASNIRHLYGHTLTAPEFRRRMTEAARSERELLVDPAFFIALAAELPDLIEHVEILPKQMKVTNELSCYRYTAILYVKRSDRPSLDIREVNRSSWIDFETQGLDSRSLAQLLTTPENPSVLPVSNIPYKKTIEERFLIDALQCSIPRTNSAGWSVDACKRAHAYPALAAVDLLDLAQQTGWEVEISWARQGSQHGGLDAIFHRPTATQKTRPVLFRFPTDWHKPGPVDIFSNNPLKLRRNQLIESQLLEKLRGKLPYYMVPQLVRVLDQMPVNNVGKVDRKALAQRNDLGSTPAGATKSESLSGRAPSSFSNEAERALWEEFTSVLGVEVGIKDSFFDLGGHSLMAVKLVSRVNKRLGSTLRVSELFQYPTITRLGKRLQGSGVPPSSVAVTNTYTPFSLLDDSSLTSVQALNSSHLSEMQLPSGVVIMDISPVTECQAWFLRKWSLVSHSFKIHGDLDLARFRSACQTVVRQHSILRTVFTTLQGRLVQVICESIDAPFVHETTGRVLDPRSTVDEERGALAPAPLTTRFTLCSDLGTNEHLFTLQLCHAQYDGPSLFCILSDIASTYRAPSSPPLTSTVPFSHYLYASRLSRTDTSLGFWKEYLAGSSGLTAVPSSTRAGVTNRHSPISTVQEAIGALPPLSSDITFPTLVNAAIALSLANLTQANDITFVCVMSSRDVLATAVSPKSQDADLLLGPCLNRSLLRVQLPEATTNSSALDFCRQLRGDQARVSGEGHLGLTDVVENCTDWLRLSSSAASDADQLLKETPFIVHLPADTATPSFSLTEDLGVTWKSTNVRIHPENQVFVRSTTSTTTENELNACIQVQASGAVLSADNAFALATHIIETVQLLSAAPKVLVRDILHSGEI</sequence>
<dbReference type="GO" id="GO:0017000">
    <property type="term" value="P:antibiotic biosynthetic process"/>
    <property type="evidence" value="ECO:0007669"/>
    <property type="project" value="UniProtKB-ARBA"/>
</dbReference>
<feature type="domain" description="Carrier" evidence="5">
    <location>
        <begin position="589"/>
        <end position="665"/>
    </location>
</feature>
<dbReference type="InterPro" id="IPR020845">
    <property type="entry name" value="AMP-binding_CS"/>
</dbReference>
<evidence type="ECO:0000313" key="6">
    <source>
        <dbReference type="EMBL" id="CRL24394.1"/>
    </source>
</evidence>
<dbReference type="SMART" id="SM00823">
    <property type="entry name" value="PKS_PP"/>
    <property type="match status" value="2"/>
</dbReference>
<dbReference type="Pfam" id="PF00550">
    <property type="entry name" value="PP-binding"/>
    <property type="match status" value="2"/>
</dbReference>
<dbReference type="Proteomes" id="UP000053732">
    <property type="component" value="Unassembled WGS sequence"/>
</dbReference>
<dbReference type="Gene3D" id="3.40.50.150">
    <property type="entry name" value="Vaccinia Virus protein VP39"/>
    <property type="match status" value="1"/>
</dbReference>
<dbReference type="FunFam" id="3.30.300.30:FF:000015">
    <property type="entry name" value="Nonribosomal peptide synthase SidD"/>
    <property type="match status" value="1"/>
</dbReference>
<dbReference type="PROSITE" id="PS00455">
    <property type="entry name" value="AMP_BINDING"/>
    <property type="match status" value="2"/>
</dbReference>
<protein>
    <submittedName>
        <fullName evidence="6">AMP-dependent synthetase/ligase</fullName>
    </submittedName>
</protein>
<dbReference type="PROSITE" id="PS00012">
    <property type="entry name" value="PHOSPHOPANTETHEINE"/>
    <property type="match status" value="2"/>
</dbReference>
<dbReference type="GO" id="GO:0072330">
    <property type="term" value="P:monocarboxylic acid biosynthetic process"/>
    <property type="evidence" value="ECO:0007669"/>
    <property type="project" value="UniProtKB-ARBA"/>
</dbReference>
<dbReference type="CDD" id="cd02440">
    <property type="entry name" value="AdoMet_MTases"/>
    <property type="match status" value="1"/>
</dbReference>
<name>A0A0G4PDP8_PENC3</name>
<dbReference type="InterPro" id="IPR006162">
    <property type="entry name" value="Ppantetheine_attach_site"/>
</dbReference>
<dbReference type="PROSITE" id="PS50075">
    <property type="entry name" value="CARRIER"/>
    <property type="match status" value="2"/>
</dbReference>
<dbReference type="InterPro" id="IPR000873">
    <property type="entry name" value="AMP-dep_synth/lig_dom"/>
</dbReference>
<dbReference type="InterPro" id="IPR023213">
    <property type="entry name" value="CAT-like_dom_sf"/>
</dbReference>
<dbReference type="InterPro" id="IPR045851">
    <property type="entry name" value="AMP-bd_C_sf"/>
</dbReference>
<feature type="compositionally biased region" description="Polar residues" evidence="4">
    <location>
        <begin position="2108"/>
        <end position="2118"/>
    </location>
</feature>
<dbReference type="EMBL" id="HG793145">
    <property type="protein sequence ID" value="CRL24394.1"/>
    <property type="molecule type" value="Genomic_DNA"/>
</dbReference>
<dbReference type="Gene3D" id="1.10.1200.10">
    <property type="entry name" value="ACP-like"/>
    <property type="match status" value="1"/>
</dbReference>
<dbReference type="PANTHER" id="PTHR45527">
    <property type="entry name" value="NONRIBOSOMAL PEPTIDE SYNTHETASE"/>
    <property type="match status" value="1"/>
</dbReference>
<dbReference type="Gene3D" id="2.30.38.10">
    <property type="entry name" value="Luciferase, Domain 3"/>
    <property type="match status" value="1"/>
</dbReference>
<evidence type="ECO:0000256" key="3">
    <source>
        <dbReference type="ARBA" id="ARBA00022598"/>
    </source>
</evidence>
<dbReference type="InterPro" id="IPR036736">
    <property type="entry name" value="ACP-like_sf"/>
</dbReference>
<dbReference type="Gene3D" id="3.40.50.12780">
    <property type="entry name" value="N-terminal domain of ligase-like"/>
    <property type="match status" value="1"/>
</dbReference>
<dbReference type="InterPro" id="IPR042099">
    <property type="entry name" value="ANL_N_sf"/>
</dbReference>
<dbReference type="SUPFAM" id="SSF53335">
    <property type="entry name" value="S-adenosyl-L-methionine-dependent methyltransferases"/>
    <property type="match status" value="1"/>
</dbReference>
<dbReference type="GO" id="GO:0016874">
    <property type="term" value="F:ligase activity"/>
    <property type="evidence" value="ECO:0007669"/>
    <property type="project" value="UniProtKB-KW"/>
</dbReference>
<organism evidence="6 7">
    <name type="scientific">Penicillium camemberti (strain FM 013)</name>
    <dbReference type="NCBI Taxonomy" id="1429867"/>
    <lineage>
        <taxon>Eukaryota</taxon>
        <taxon>Fungi</taxon>
        <taxon>Dikarya</taxon>
        <taxon>Ascomycota</taxon>
        <taxon>Pezizomycotina</taxon>
        <taxon>Eurotiomycetes</taxon>
        <taxon>Eurotiomycetidae</taxon>
        <taxon>Eurotiales</taxon>
        <taxon>Aspergillaceae</taxon>
        <taxon>Penicillium</taxon>
    </lineage>
</organism>
<dbReference type="InterPro" id="IPR029058">
    <property type="entry name" value="AB_hydrolase_fold"/>
</dbReference>
<dbReference type="GO" id="GO:0044550">
    <property type="term" value="P:secondary metabolite biosynthetic process"/>
    <property type="evidence" value="ECO:0007669"/>
    <property type="project" value="TreeGrafter"/>
</dbReference>
<keyword evidence="3 6" id="KW-0436">Ligase</keyword>
<dbReference type="GO" id="GO:0043041">
    <property type="term" value="P:amino acid activation for nonribosomal peptide biosynthetic process"/>
    <property type="evidence" value="ECO:0007669"/>
    <property type="project" value="TreeGrafter"/>
</dbReference>
<dbReference type="InterPro" id="IPR020806">
    <property type="entry name" value="PKS_PP-bd"/>
</dbReference>
<dbReference type="CDD" id="cd19531">
    <property type="entry name" value="LCL_NRPS-like"/>
    <property type="match status" value="1"/>
</dbReference>
<dbReference type="Gene3D" id="3.30.559.10">
    <property type="entry name" value="Chloramphenicol acetyltransferase-like domain"/>
    <property type="match status" value="2"/>
</dbReference>
<evidence type="ECO:0000313" key="7">
    <source>
        <dbReference type="Proteomes" id="UP000053732"/>
    </source>
</evidence>
<dbReference type="InterPro" id="IPR029063">
    <property type="entry name" value="SAM-dependent_MTases_sf"/>
</dbReference>
<dbReference type="CDD" id="cd05918">
    <property type="entry name" value="A_NRPS_SidN3_like"/>
    <property type="match status" value="1"/>
</dbReference>
<feature type="domain" description="Carrier" evidence="5">
    <location>
        <begin position="2119"/>
        <end position="2193"/>
    </location>
</feature>
<reference evidence="6 7" key="1">
    <citation type="journal article" date="2014" name="Nat. Commun.">
        <title>Multiple recent horizontal transfers of a large genomic region in cheese making fungi.</title>
        <authorList>
            <person name="Cheeseman K."/>
            <person name="Ropars J."/>
            <person name="Renault P."/>
            <person name="Dupont J."/>
            <person name="Gouzy J."/>
            <person name="Branca A."/>
            <person name="Abraham A.L."/>
            <person name="Ceppi M."/>
            <person name="Conseiller E."/>
            <person name="Debuchy R."/>
            <person name="Malagnac F."/>
            <person name="Goarin A."/>
            <person name="Silar P."/>
            <person name="Lacoste S."/>
            <person name="Sallet E."/>
            <person name="Bensimon A."/>
            <person name="Giraud T."/>
            <person name="Brygoo Y."/>
        </authorList>
    </citation>
    <scope>NUCLEOTIDE SEQUENCE [LARGE SCALE GENOMIC DNA]</scope>
    <source>
        <strain evidence="7">FM 013</strain>
    </source>
</reference>
<keyword evidence="7" id="KW-1185">Reference proteome</keyword>
<dbReference type="CDD" id="cd05930">
    <property type="entry name" value="A_NRPS"/>
    <property type="match status" value="1"/>
</dbReference>
<dbReference type="SUPFAM" id="SSF56801">
    <property type="entry name" value="Acetyl-CoA synthetase-like"/>
    <property type="match status" value="2"/>
</dbReference>
<dbReference type="GO" id="GO:0031177">
    <property type="term" value="F:phosphopantetheine binding"/>
    <property type="evidence" value="ECO:0007669"/>
    <property type="project" value="InterPro"/>
</dbReference>
<evidence type="ECO:0000256" key="4">
    <source>
        <dbReference type="SAM" id="MobiDB-lite"/>
    </source>
</evidence>
<dbReference type="InterPro" id="IPR009081">
    <property type="entry name" value="PP-bd_ACP"/>
</dbReference>
<dbReference type="SUPFAM" id="SSF52777">
    <property type="entry name" value="CoA-dependent acyltransferases"/>
    <property type="match status" value="4"/>
</dbReference>
<dbReference type="STRING" id="1429867.A0A0G4PDP8"/>
<evidence type="ECO:0000259" key="5">
    <source>
        <dbReference type="PROSITE" id="PS50075"/>
    </source>
</evidence>
<gene>
    <name evidence="6" type="ORF">PCAMFM013_S012g000003</name>
</gene>
<accession>A0A0G4PDP8</accession>
<dbReference type="InterPro" id="IPR001242">
    <property type="entry name" value="Condensation_dom"/>
</dbReference>
<dbReference type="SUPFAM" id="SSF47336">
    <property type="entry name" value="ACP-like"/>
    <property type="match status" value="2"/>
</dbReference>
<dbReference type="Pfam" id="PF00501">
    <property type="entry name" value="AMP-binding"/>
    <property type="match status" value="2"/>
</dbReference>
<keyword evidence="2" id="KW-0597">Phosphoprotein</keyword>
<proteinExistence type="predicted"/>
<dbReference type="PANTHER" id="PTHR45527:SF1">
    <property type="entry name" value="FATTY ACID SYNTHASE"/>
    <property type="match status" value="1"/>
</dbReference>
<dbReference type="Gene3D" id="3.40.50.1820">
    <property type="entry name" value="alpha/beta hydrolase"/>
    <property type="match status" value="1"/>
</dbReference>